<dbReference type="SUPFAM" id="SSF53756">
    <property type="entry name" value="UDP-Glycosyltransferase/glycogen phosphorylase"/>
    <property type="match status" value="3"/>
</dbReference>
<feature type="coiled-coil region" evidence="1">
    <location>
        <begin position="280"/>
        <end position="335"/>
    </location>
</feature>
<dbReference type="EMBL" id="NFSB01000059">
    <property type="protein sequence ID" value="OUM36982.1"/>
    <property type="molecule type" value="Genomic_DNA"/>
</dbReference>
<dbReference type="Gene3D" id="1.20.1480.30">
    <property type="entry name" value="Designed four-helix bundle protein"/>
    <property type="match status" value="1"/>
</dbReference>
<evidence type="ECO:0000313" key="3">
    <source>
        <dbReference type="EMBL" id="OUM36982.1"/>
    </source>
</evidence>
<dbReference type="Gene3D" id="3.40.50.2000">
    <property type="entry name" value="Glycogen Phosphorylase B"/>
    <property type="match status" value="3"/>
</dbReference>
<dbReference type="GO" id="GO:0016757">
    <property type="term" value="F:glycosyltransferase activity"/>
    <property type="evidence" value="ECO:0007669"/>
    <property type="project" value="UniProtKB-KW"/>
</dbReference>
<dbReference type="CDD" id="cd02440">
    <property type="entry name" value="AdoMet_MTases"/>
    <property type="match status" value="1"/>
</dbReference>
<dbReference type="PANTHER" id="PTHR46656:SF3">
    <property type="entry name" value="PUTATIVE-RELATED"/>
    <property type="match status" value="1"/>
</dbReference>
<proteinExistence type="predicted"/>
<evidence type="ECO:0000313" key="4">
    <source>
        <dbReference type="Proteomes" id="UP000196082"/>
    </source>
</evidence>
<dbReference type="Gene3D" id="3.40.50.150">
    <property type="entry name" value="Vaccinia Virus protein VP39"/>
    <property type="match status" value="1"/>
</dbReference>
<dbReference type="SUPFAM" id="SSF53335">
    <property type="entry name" value="S-adenosyl-L-methionine-dependent methyltransferases"/>
    <property type="match status" value="1"/>
</dbReference>
<accession>A0A1Y3LNR5</accession>
<keyword evidence="3" id="KW-0808">Transferase</keyword>
<evidence type="ECO:0000256" key="1">
    <source>
        <dbReference type="SAM" id="Coils"/>
    </source>
</evidence>
<dbReference type="InterPro" id="IPR029063">
    <property type="entry name" value="SAM-dependent_MTases_sf"/>
</dbReference>
<dbReference type="CDD" id="cd03809">
    <property type="entry name" value="GT4_MtfB-like"/>
    <property type="match status" value="1"/>
</dbReference>
<evidence type="ECO:0000259" key="2">
    <source>
        <dbReference type="Pfam" id="PF00534"/>
    </source>
</evidence>
<protein>
    <submittedName>
        <fullName evidence="3">Mannosyltransferase</fullName>
    </submittedName>
</protein>
<name>A0A1Y3LNR5_PSEPU</name>
<reference evidence="3 4" key="1">
    <citation type="submission" date="2017-05" db="EMBL/GenBank/DDBJ databases">
        <title>Whole genome sequence of Pseudomonas putida isolate 1312 commercialized as a biostimulant.</title>
        <authorList>
            <person name="Crovadore J."/>
            <person name="Blanc P."/>
            <person name="Chablais R."/>
            <person name="Cochard B."/>
            <person name="Grizard D."/>
            <person name="Lefort F."/>
        </authorList>
    </citation>
    <scope>NUCLEOTIDE SEQUENCE [LARGE SCALE GENOMIC DNA]</scope>
    <source>
        <strain evidence="3 4">1312</strain>
    </source>
</reference>
<keyword evidence="1" id="KW-0175">Coiled coil</keyword>
<dbReference type="Pfam" id="PF13489">
    <property type="entry name" value="Methyltransf_23"/>
    <property type="match status" value="1"/>
</dbReference>
<organism evidence="3 4">
    <name type="scientific">Pseudomonas putida</name>
    <name type="common">Arthrobacter siderocapsulatus</name>
    <dbReference type="NCBI Taxonomy" id="303"/>
    <lineage>
        <taxon>Bacteria</taxon>
        <taxon>Pseudomonadati</taxon>
        <taxon>Pseudomonadota</taxon>
        <taxon>Gammaproteobacteria</taxon>
        <taxon>Pseudomonadales</taxon>
        <taxon>Pseudomonadaceae</taxon>
        <taxon>Pseudomonas</taxon>
    </lineage>
</organism>
<dbReference type="Pfam" id="PF00534">
    <property type="entry name" value="Glycos_transf_1"/>
    <property type="match status" value="1"/>
</dbReference>
<dbReference type="Proteomes" id="UP000196082">
    <property type="component" value="Unassembled WGS sequence"/>
</dbReference>
<sequence>MKKPFYRAFEDRYRGSTKLITERLQVYLPFLHPLLALDDEHHAIDLGCGRGEWLGVLAGQGFNAVGVDLDDGMLEQCRIEGYAVENADAIAKLKSLADASQVLVSGFHIAEHVPFPVLQELVGQALRVLKPGGLLILETPNAENLMVGTNSFYLDPSHEKPIPNLLLSFLAEYEGFGRSKLLRLQELSPLPAHEDMRLLNVLSGVSPDYAVIAQKDAPESALAAFASAFDAEYGVTLEGLAERYEERLASNFQQVGESVESCSSALAQVNLDLGQHQAGLVDLSQEVERHRAELESLKQVVEGLNHHLADTQQRLATADQRLTNADQRLAQADERMAATQAWIDQQQAKSLVAIVKRTARPLAVRMIRSVLGNQALRHNANQLLRKFPKLHHQLKLFAQHRGLIGGGASAPAGMGHVGFQAVDYSRVSFAVYPKAPLLPEGYYLKDEAVAPAFDAVRITGHIEGHYSLAIVNRGLGVALFDMLEGKLAFQPYHGKAYDNVIEIPAFQQRLTNAVGQPLDEALEGEVLSIVHHYPMIKDLKGAGMRLVIFFWEETAIPYETISFINENFDAVIVAASFVKKVLHDSGCEVPVFICPVGVDHIITNEVAPITDIRPAAGQRFRFLHVSSMFERKGPDVLLEAYAEAFSSADNVELYIKTFPNPHNRVHELIANLSADRQDMPSIVVDESPMDDQGIIALYRSAHTLVLPTRGEGFNLPAAEALAMGLPVIVTGFGAHVDFCTLGTAELLPFLFAKSGSHLGAANSCWVEPDKHTLALKMGELRGKIVQGDDALEQRRRQGIELVRSIYTWEQSAQAVLASANWLKHEMPAAAASKTKLVVVSPWATKCGIAEYTQALLSEFKQDDYDVRIYCDERTTDTTSDVYQPAWRLSDAKSVCKVLANHGCADADVVLVQHQPSLFALNDEVCERLAQLHDQGKVVVLELHSTQPLITDHRLSERAVRSLHKLDRIIVHKPEDLNNLLVLGLAANVMMMAHGVISPLTDVQPADVRDELGIAQDDLVISCFGFILAHKGIDTLIETILPLAQETGRNVHMLGLHSILDARSEQTLDAYRARAVELGVDDKITWVTDFRPIKECLRLMSAADYVIFPYKETQESASGAVTIGITTLKPVLVSPIHIFSDMAEATLQMTGSHASDIVASIAELERNPDKAQALVARQERWIDDRSWERVSARLSATVQALLFENNHLAPIVEKHRRLSPGISPATPKKLLVDVSELYFRDAKTGIQRVVKRVINEFQRGEGVEYQVIPVFGVTGKGYRVASGYPGSSAYVASLSECPIEYSAGDVFLGLDLSAHLFPEFDGELERMRRAGVGIHFVVYDLIPLLHSRFAYPGIDGAFNNWMRSISQYADGVVAISAAVAADVKVWLQQHGGGRVMPSISHFHLGADIEDVQGQGSSTLEDAFIDQLKAVPTFLMVGTLEPRKGHAQTLAAFDVLWAQGVEVNLVLVGKEGWAVDQLVQDLRAHPQLGKRLFWLQGLSDADLTELYSASCALIAASEAEGFGLPLIEAAQHKLPIIARDIPVFREVAGEFAYYFQGVSADELAHAMKQWLELFEQGAQPLSDEMPWLHWSESAAELKRLVLGVTDSIELKHKEPAQAH</sequence>
<dbReference type="PANTHER" id="PTHR46656">
    <property type="entry name" value="PUTATIVE-RELATED"/>
    <property type="match status" value="1"/>
</dbReference>
<dbReference type="Pfam" id="PF13692">
    <property type="entry name" value="Glyco_trans_1_4"/>
    <property type="match status" value="1"/>
</dbReference>
<dbReference type="InterPro" id="IPR001296">
    <property type="entry name" value="Glyco_trans_1"/>
</dbReference>
<comment type="caution">
    <text evidence="3">The sequence shown here is derived from an EMBL/GenBank/DDBJ whole genome shotgun (WGS) entry which is preliminary data.</text>
</comment>
<keyword evidence="3" id="KW-0328">Glycosyltransferase</keyword>
<gene>
    <name evidence="3" type="ORF">B8W72_05580</name>
</gene>
<feature type="domain" description="Glycosyl transferase family 1" evidence="2">
    <location>
        <begin position="1430"/>
        <end position="1571"/>
    </location>
</feature>
<dbReference type="RefSeq" id="WP_086974881.1">
    <property type="nucleotide sequence ID" value="NZ_NFSB01000059.1"/>
</dbReference>
<dbReference type="CDD" id="cd03801">
    <property type="entry name" value="GT4_PimA-like"/>
    <property type="match status" value="1"/>
</dbReference>